<proteinExistence type="inferred from homology"/>
<comment type="similarity">
    <text evidence="1">Belongs to the non-flavoprotein flavin reductase family.</text>
</comment>
<dbReference type="Gene3D" id="2.30.110.10">
    <property type="entry name" value="Electron Transport, Fmn-binding Protein, Chain A"/>
    <property type="match status" value="1"/>
</dbReference>
<dbReference type="InterPro" id="IPR002563">
    <property type="entry name" value="Flavin_Rdtase-like_dom"/>
</dbReference>
<evidence type="ECO:0000259" key="3">
    <source>
        <dbReference type="SMART" id="SM00903"/>
    </source>
</evidence>
<dbReference type="GO" id="GO:0010181">
    <property type="term" value="F:FMN binding"/>
    <property type="evidence" value="ECO:0007669"/>
    <property type="project" value="InterPro"/>
</dbReference>
<accession>A0A429Y515</accession>
<evidence type="ECO:0000313" key="5">
    <source>
        <dbReference type="Proteomes" id="UP000287156"/>
    </source>
</evidence>
<dbReference type="PANTHER" id="PTHR30466">
    <property type="entry name" value="FLAVIN REDUCTASE"/>
    <property type="match status" value="1"/>
</dbReference>
<evidence type="ECO:0000256" key="1">
    <source>
        <dbReference type="ARBA" id="ARBA00008898"/>
    </source>
</evidence>
<dbReference type="EMBL" id="QYTV02000002">
    <property type="protein sequence ID" value="RST76493.1"/>
    <property type="molecule type" value="Genomic_DNA"/>
</dbReference>
<dbReference type="AlphaFoldDB" id="A0A429Y515"/>
<feature type="domain" description="Flavin reductase like" evidence="3">
    <location>
        <begin position="25"/>
        <end position="167"/>
    </location>
</feature>
<evidence type="ECO:0000313" key="4">
    <source>
        <dbReference type="EMBL" id="RST76493.1"/>
    </source>
</evidence>
<sequence length="174" mass="19149">MSVNAPKKVENALPLIQSEEYRDVIGHFSSGVTIITTNKDGVDYGITASAVSSVSLEPPMLLICANKQTGTCHAISEKKTFTVNILKEDQAELAIQFARANTEKFKDINMTYSEFGDPVLKDALVSIECRVVEEITGGTHSVFMAEVKSATTNNGRPLVYYRGKFGQFDQYERA</sequence>
<comment type="caution">
    <text evidence="4">The sequence shown here is derived from an EMBL/GenBank/DDBJ whole genome shotgun (WGS) entry which is preliminary data.</text>
</comment>
<dbReference type="OrthoDB" id="9792858at2"/>
<organism evidence="4 5">
    <name type="scientific">Siminovitchia acidinfaciens</name>
    <dbReference type="NCBI Taxonomy" id="2321395"/>
    <lineage>
        <taxon>Bacteria</taxon>
        <taxon>Bacillati</taxon>
        <taxon>Bacillota</taxon>
        <taxon>Bacilli</taxon>
        <taxon>Bacillales</taxon>
        <taxon>Bacillaceae</taxon>
        <taxon>Siminovitchia</taxon>
    </lineage>
</organism>
<keyword evidence="5" id="KW-1185">Reference proteome</keyword>
<dbReference type="GO" id="GO:0042602">
    <property type="term" value="F:riboflavin reductase (NADPH) activity"/>
    <property type="evidence" value="ECO:0007669"/>
    <property type="project" value="TreeGrafter"/>
</dbReference>
<dbReference type="Proteomes" id="UP000287156">
    <property type="component" value="Unassembled WGS sequence"/>
</dbReference>
<dbReference type="InterPro" id="IPR050268">
    <property type="entry name" value="NADH-dep_flavin_reductase"/>
</dbReference>
<name>A0A429Y515_9BACI</name>
<dbReference type="InterPro" id="IPR012349">
    <property type="entry name" value="Split_barrel_FMN-bd"/>
</dbReference>
<protein>
    <submittedName>
        <fullName evidence="4">Flavin reductase</fullName>
    </submittedName>
</protein>
<dbReference type="PANTHER" id="PTHR30466:SF11">
    <property type="entry name" value="FLAVIN-DEPENDENT MONOOXYGENASE, REDUCTASE SUBUNIT HSAB"/>
    <property type="match status" value="1"/>
</dbReference>
<gene>
    <name evidence="4" type="ORF">D4T97_006965</name>
</gene>
<dbReference type="Pfam" id="PF01613">
    <property type="entry name" value="Flavin_Reduct"/>
    <property type="match status" value="1"/>
</dbReference>
<dbReference type="RefSeq" id="WP_126049044.1">
    <property type="nucleotide sequence ID" value="NZ_QYTV02000002.1"/>
</dbReference>
<keyword evidence="2" id="KW-0560">Oxidoreductase</keyword>
<reference evidence="4" key="1">
    <citation type="submission" date="2018-12" db="EMBL/GenBank/DDBJ databases">
        <authorList>
            <person name="Sun L."/>
            <person name="Chen Z."/>
        </authorList>
    </citation>
    <scope>NUCLEOTIDE SEQUENCE [LARGE SCALE GENOMIC DNA]</scope>
    <source>
        <strain evidence="4">3-2-2</strain>
    </source>
</reference>
<dbReference type="SUPFAM" id="SSF50475">
    <property type="entry name" value="FMN-binding split barrel"/>
    <property type="match status" value="1"/>
</dbReference>
<evidence type="ECO:0000256" key="2">
    <source>
        <dbReference type="ARBA" id="ARBA00023002"/>
    </source>
</evidence>
<dbReference type="SMART" id="SM00903">
    <property type="entry name" value="Flavin_Reduct"/>
    <property type="match status" value="1"/>
</dbReference>